<accession>A0A914D468</accession>
<evidence type="ECO:0000256" key="1">
    <source>
        <dbReference type="SAM" id="Coils"/>
    </source>
</evidence>
<organism evidence="3 4">
    <name type="scientific">Acrobeloides nanus</name>
    <dbReference type="NCBI Taxonomy" id="290746"/>
    <lineage>
        <taxon>Eukaryota</taxon>
        <taxon>Metazoa</taxon>
        <taxon>Ecdysozoa</taxon>
        <taxon>Nematoda</taxon>
        <taxon>Chromadorea</taxon>
        <taxon>Rhabditida</taxon>
        <taxon>Tylenchina</taxon>
        <taxon>Cephalobomorpha</taxon>
        <taxon>Cephaloboidea</taxon>
        <taxon>Cephalobidae</taxon>
        <taxon>Acrobeloides</taxon>
    </lineage>
</organism>
<dbReference type="AlphaFoldDB" id="A0A914D468"/>
<evidence type="ECO:0000256" key="2">
    <source>
        <dbReference type="SAM" id="MobiDB-lite"/>
    </source>
</evidence>
<feature type="compositionally biased region" description="Polar residues" evidence="2">
    <location>
        <begin position="226"/>
        <end position="235"/>
    </location>
</feature>
<proteinExistence type="predicted"/>
<sequence length="567" mass="64847">MFVGKHLVSTMKESNKTQWQDDLREWYHLKSREYTSANYPKVLDRAKRRNEIEERLDKLETRRQLEHNQLFAKFEDLRIKAPRKIELLKDGSNGQTLQFSEGEKRSSLTDSKLEFKPTSPIQPEQFLHSTARPLITVSKNEPIPSQEIQNLAPTQPQSLFVTGPIIQQPNIISSITPAQIQPKPQEPVKNSGFFFNPSLPATSAPIFPTTSTAPQETSKLQEKPPSFNSLTPKVESSNHDVLKRKSPLVALPKLSPESKLQKWLNFYLDFYSKFNRTVEIFEHDVSQKDLRILLKRSISEKIDVLTKRKANNNDIANVVVFIDDLLRNQPVLGIEKEQIQISPGNQPALRYAAATICDKYLTLIKWDIELLDVITMVISTMFFKSKEFRLTFISKIVHSMVLLHFNLDKIAEKINSIMEKSPEMLANWLPSESATFLLFCRLQIVLTSSKVPINNEALSDIGGIQLVIMIFEEALKLDTPILLSSAFILTKILKNCSSHFLKHHKELLQKHMNNLEKLNTVDFGSQISEVSKKLKNGGENFLKTSTGMLKVQFGETLKKIREQIEKS</sequence>
<feature type="compositionally biased region" description="Polar residues" evidence="2">
    <location>
        <begin position="208"/>
        <end position="218"/>
    </location>
</feature>
<dbReference type="WBParaSite" id="ACRNAN_scaffold1862.g17554.t1">
    <property type="protein sequence ID" value="ACRNAN_scaffold1862.g17554.t1"/>
    <property type="gene ID" value="ACRNAN_scaffold1862.g17554"/>
</dbReference>
<evidence type="ECO:0000313" key="4">
    <source>
        <dbReference type="WBParaSite" id="ACRNAN_scaffold1862.g17554.t1"/>
    </source>
</evidence>
<name>A0A914D468_9BILA</name>
<keyword evidence="3" id="KW-1185">Reference proteome</keyword>
<keyword evidence="1" id="KW-0175">Coiled coil</keyword>
<protein>
    <submittedName>
        <fullName evidence="4">Nucleoporin GLE1</fullName>
    </submittedName>
</protein>
<evidence type="ECO:0000313" key="3">
    <source>
        <dbReference type="Proteomes" id="UP000887540"/>
    </source>
</evidence>
<feature type="region of interest" description="Disordered" evidence="2">
    <location>
        <begin position="208"/>
        <end position="236"/>
    </location>
</feature>
<feature type="coiled-coil region" evidence="1">
    <location>
        <begin position="42"/>
        <end position="69"/>
    </location>
</feature>
<dbReference type="Proteomes" id="UP000887540">
    <property type="component" value="Unplaced"/>
</dbReference>
<reference evidence="4" key="1">
    <citation type="submission" date="2022-11" db="UniProtKB">
        <authorList>
            <consortium name="WormBaseParasite"/>
        </authorList>
    </citation>
    <scope>IDENTIFICATION</scope>
</reference>